<dbReference type="Proteomes" id="UP001189624">
    <property type="component" value="Chromosome 9"/>
</dbReference>
<keyword evidence="5 8" id="KW-1133">Transmembrane helix</keyword>
<proteinExistence type="inferred from homology"/>
<evidence type="ECO:0000313" key="11">
    <source>
        <dbReference type="EMBL" id="CAJ1973117.1"/>
    </source>
</evidence>
<dbReference type="InterPro" id="IPR004326">
    <property type="entry name" value="Mlo"/>
</dbReference>
<organism evidence="11 12">
    <name type="scientific">Sphenostylis stenocarpa</name>
    <dbReference type="NCBI Taxonomy" id="92480"/>
    <lineage>
        <taxon>Eukaryota</taxon>
        <taxon>Viridiplantae</taxon>
        <taxon>Streptophyta</taxon>
        <taxon>Embryophyta</taxon>
        <taxon>Tracheophyta</taxon>
        <taxon>Spermatophyta</taxon>
        <taxon>Magnoliopsida</taxon>
        <taxon>eudicotyledons</taxon>
        <taxon>Gunneridae</taxon>
        <taxon>Pentapetalae</taxon>
        <taxon>rosids</taxon>
        <taxon>fabids</taxon>
        <taxon>Fabales</taxon>
        <taxon>Fabaceae</taxon>
        <taxon>Papilionoideae</taxon>
        <taxon>50 kb inversion clade</taxon>
        <taxon>NPAAA clade</taxon>
        <taxon>indigoferoid/millettioid clade</taxon>
        <taxon>Phaseoleae</taxon>
        <taxon>Sphenostylis</taxon>
    </lineage>
</organism>
<evidence type="ECO:0000256" key="9">
    <source>
        <dbReference type="SAM" id="MobiDB-lite"/>
    </source>
</evidence>
<feature type="compositionally biased region" description="Polar residues" evidence="9">
    <location>
        <begin position="556"/>
        <end position="569"/>
    </location>
</feature>
<comment type="subcellular location">
    <subcellularLocation>
        <location evidence="1 8">Membrane</location>
        <topology evidence="1 8">Multi-pass membrane protein</topology>
    </subcellularLocation>
</comment>
<accession>A0AA86VM07</accession>
<keyword evidence="7 8" id="KW-0568">Pathogenesis-related protein</keyword>
<feature type="compositionally biased region" description="Low complexity" evidence="9">
    <location>
        <begin position="124"/>
        <end position="156"/>
    </location>
</feature>
<dbReference type="PANTHER" id="PTHR31942:SF53">
    <property type="entry name" value="MLO-LIKE PROTEIN 5-RELATED"/>
    <property type="match status" value="1"/>
</dbReference>
<feature type="region of interest" description="Disordered" evidence="9">
    <location>
        <begin position="104"/>
        <end position="182"/>
    </location>
</feature>
<evidence type="ECO:0000256" key="2">
    <source>
        <dbReference type="ARBA" id="ARBA00006574"/>
    </source>
</evidence>
<reference evidence="11" key="1">
    <citation type="submission" date="2023-10" db="EMBL/GenBank/DDBJ databases">
        <authorList>
            <person name="Domelevo Entfellner J.-B."/>
        </authorList>
    </citation>
    <scope>NUCLEOTIDE SEQUENCE</scope>
</reference>
<dbReference type="AlphaFoldDB" id="A0AA86VM07"/>
<comment type="function">
    <text evidence="8">May be involved in modulation of pathogen defense and leaf cell death.</text>
</comment>
<keyword evidence="12" id="KW-1185">Reference proteome</keyword>
<feature type="transmembrane region" description="Helical" evidence="10">
    <location>
        <begin position="425"/>
        <end position="446"/>
    </location>
</feature>
<evidence type="ECO:0000256" key="1">
    <source>
        <dbReference type="ARBA" id="ARBA00004141"/>
    </source>
</evidence>
<keyword evidence="4 8" id="KW-0611">Plant defense</keyword>
<dbReference type="EMBL" id="OY731406">
    <property type="protein sequence ID" value="CAJ1973117.1"/>
    <property type="molecule type" value="Genomic_DNA"/>
</dbReference>
<feature type="compositionally biased region" description="Basic and acidic residues" evidence="9">
    <location>
        <begin position="572"/>
        <end position="581"/>
    </location>
</feature>
<evidence type="ECO:0000256" key="5">
    <source>
        <dbReference type="ARBA" id="ARBA00022989"/>
    </source>
</evidence>
<protein>
    <recommendedName>
        <fullName evidence="8">MLO-like protein</fullName>
    </recommendedName>
</protein>
<evidence type="ECO:0000256" key="3">
    <source>
        <dbReference type="ARBA" id="ARBA00022692"/>
    </source>
</evidence>
<evidence type="ECO:0000313" key="12">
    <source>
        <dbReference type="Proteomes" id="UP001189624"/>
    </source>
</evidence>
<feature type="transmembrane region" description="Helical" evidence="10">
    <location>
        <begin position="343"/>
        <end position="364"/>
    </location>
</feature>
<dbReference type="Pfam" id="PF03094">
    <property type="entry name" value="Mlo"/>
    <property type="match status" value="2"/>
</dbReference>
<keyword evidence="3 8" id="KW-0812">Transmembrane</keyword>
<evidence type="ECO:0000256" key="7">
    <source>
        <dbReference type="ARBA" id="ARBA00023265"/>
    </source>
</evidence>
<evidence type="ECO:0000256" key="4">
    <source>
        <dbReference type="ARBA" id="ARBA00022821"/>
    </source>
</evidence>
<gene>
    <name evidence="8" type="primary">MLO</name>
    <name evidence="11" type="ORF">AYBTSS11_LOCUS25177</name>
</gene>
<dbReference type="PANTHER" id="PTHR31942">
    <property type="entry name" value="MLO-LIKE PROTEIN 1"/>
    <property type="match status" value="1"/>
</dbReference>
<evidence type="ECO:0000256" key="10">
    <source>
        <dbReference type="SAM" id="Phobius"/>
    </source>
</evidence>
<sequence length="581" mass="64378">MSGGGGGGDNRQLDLTPTWAVAAVCAIIVIISILLEKIIHKFAEVFEEKKKHALLEALEKIKAELMVLGFISLLLTFGQNYISKVCIPQKYAHTMLPCLPPNQRGGAAAAEHGAGHGAGDATDHGAGAATDHGAGAATDHGAGATTDHGAGAATELGEGGSTQHGIEPQVDEGGDDTDGGGHRRRLLSYDRRFLSGGGGGPSCKPGYLPLISVNGLHQLHIFIFFLAVFHVIYSAITMTLGRAKIRGWKAWEEDHIIDEDALNDPRRFRLTHETSFVRDHSSFWTKTPVSFYFVCFFRQFFRSVRRADYLTMRHGFVTVHLAPGSKFDFQKYIKRSLEDDFKVVVGISPILWGSVVLFLLVNVHGWHASFWVSFLPLLVILAVGTKLQAIITRMALDIKERHAVVQGIPLVQVSDKYFWFAWPQLVLYLIHYVLFQNAFELTYFWWSWYEFGWASCFYEDDRLMIIRVALGLGAQVVCSYVTLPLYALVTQMGSTMKKSIFDDQTSRALKQWHKNALKKKNSKGRHETRTLGGSPGDHTPEHSPHPPSQPPKDTEMASQSATIVSSVDNETFDNRDLLSGP</sequence>
<dbReference type="GO" id="GO:0005516">
    <property type="term" value="F:calmodulin binding"/>
    <property type="evidence" value="ECO:0007669"/>
    <property type="project" value="UniProtKB-KW"/>
</dbReference>
<feature type="transmembrane region" description="Helical" evidence="10">
    <location>
        <begin position="219"/>
        <end position="240"/>
    </location>
</feature>
<name>A0AA86VM07_9FABA</name>
<keyword evidence="6 8" id="KW-0472">Membrane</keyword>
<evidence type="ECO:0000256" key="8">
    <source>
        <dbReference type="RuleBase" id="RU280816"/>
    </source>
</evidence>
<feature type="transmembrane region" description="Helical" evidence="10">
    <location>
        <begin position="370"/>
        <end position="391"/>
    </location>
</feature>
<dbReference type="GO" id="GO:0006952">
    <property type="term" value="P:defense response"/>
    <property type="evidence" value="ECO:0007669"/>
    <property type="project" value="UniProtKB-KW"/>
</dbReference>
<keyword evidence="8" id="KW-0112">Calmodulin-binding</keyword>
<feature type="transmembrane region" description="Helical" evidence="10">
    <location>
        <begin position="20"/>
        <end position="40"/>
    </location>
</feature>
<comment type="domain">
    <text evidence="8">The C-terminus contains a calmodulin-binding domain, which binds calmodulin in a calcium-dependent fashion.</text>
</comment>
<feature type="region of interest" description="Disordered" evidence="9">
    <location>
        <begin position="515"/>
        <end position="581"/>
    </location>
</feature>
<feature type="transmembrane region" description="Helical" evidence="10">
    <location>
        <begin position="466"/>
        <end position="489"/>
    </location>
</feature>
<comment type="similarity">
    <text evidence="2 8">Belongs to the MLO family.</text>
</comment>
<dbReference type="GO" id="GO:0016020">
    <property type="term" value="C:membrane"/>
    <property type="evidence" value="ECO:0007669"/>
    <property type="project" value="UniProtKB-SubCell"/>
</dbReference>
<feature type="compositionally biased region" description="Acidic residues" evidence="9">
    <location>
        <begin position="169"/>
        <end position="178"/>
    </location>
</feature>
<evidence type="ECO:0000256" key="6">
    <source>
        <dbReference type="ARBA" id="ARBA00023136"/>
    </source>
</evidence>
<dbReference type="Gramene" id="rna-AYBTSS11_LOCUS25177">
    <property type="protein sequence ID" value="CAJ1973117.1"/>
    <property type="gene ID" value="gene-AYBTSS11_LOCUS25177"/>
</dbReference>